<evidence type="ECO:0000256" key="5">
    <source>
        <dbReference type="ARBA" id="ARBA00022842"/>
    </source>
</evidence>
<protein>
    <submittedName>
        <fullName evidence="12">2-oxoacid:ferredoxin oxidoreductase subunit beta</fullName>
    </submittedName>
</protein>
<feature type="domain" description="Pyruvate ferredoxin oxidoreductase beta subunit C-terminal" evidence="11">
    <location>
        <begin position="200"/>
        <end position="263"/>
    </location>
</feature>
<sequence length="288" mass="30312">MAVVLEEFKTSVKPTWCPGCGDFGVMNALGRAVASLGIPGHEVVVVSGIGCSGKISQHFGAYGIHTLHGRVLPTATAVKVANRSLTVIAAGGDGDGYGIGVGHLVHAARRNVDITYVVMDNHIYGLTTGQTSPTSDPGMATKTHPRGAFEEPVHPLALAIVSGATFVAQGFSGDVNGLARILAEAIRHPGFALVNVFSPCVTFNKVNTYAWYRESLTSVDGDPDYDPSDRMAALSRIEATRGLVTGILYRSRRPTFESQLPGLGEKPLAVLPAGLSGEDLEDLLAEFE</sequence>
<dbReference type="RefSeq" id="WP_264843161.1">
    <property type="nucleotide sequence ID" value="NZ_AP025628.1"/>
</dbReference>
<feature type="domain" description="Thiamine pyrophosphate enzyme TPP-binding" evidence="10">
    <location>
        <begin position="50"/>
        <end position="196"/>
    </location>
</feature>
<keyword evidence="6" id="KW-0560">Oxidoreductase</keyword>
<dbReference type="InterPro" id="IPR029061">
    <property type="entry name" value="THDP-binding"/>
</dbReference>
<dbReference type="InterPro" id="IPR032686">
    <property type="entry name" value="PFO_beta_C"/>
</dbReference>
<dbReference type="GO" id="GO:0030976">
    <property type="term" value="F:thiamine pyrophosphate binding"/>
    <property type="evidence" value="ECO:0007669"/>
    <property type="project" value="InterPro"/>
</dbReference>
<proteinExistence type="predicted"/>
<evidence type="ECO:0000259" key="11">
    <source>
        <dbReference type="Pfam" id="PF12367"/>
    </source>
</evidence>
<dbReference type="InterPro" id="IPR051457">
    <property type="entry name" value="2-oxoacid:Fd_oxidoreductase"/>
</dbReference>
<name>A0AA35G894_9FIRM</name>
<evidence type="ECO:0000256" key="8">
    <source>
        <dbReference type="ARBA" id="ARBA00023014"/>
    </source>
</evidence>
<dbReference type="NCBIfam" id="TIGR02177">
    <property type="entry name" value="PorB_KorB"/>
    <property type="match status" value="1"/>
</dbReference>
<evidence type="ECO:0000256" key="1">
    <source>
        <dbReference type="ARBA" id="ARBA00001946"/>
    </source>
</evidence>
<dbReference type="GO" id="GO:0045333">
    <property type="term" value="P:cellular respiration"/>
    <property type="evidence" value="ECO:0007669"/>
    <property type="project" value="UniProtKB-ARBA"/>
</dbReference>
<keyword evidence="7" id="KW-0408">Iron</keyword>
<keyword evidence="13" id="KW-1185">Reference proteome</keyword>
<comment type="cofactor">
    <cofactor evidence="2">
        <name>thiamine diphosphate</name>
        <dbReference type="ChEBI" id="CHEBI:58937"/>
    </cofactor>
</comment>
<comment type="cofactor">
    <cofactor evidence="1">
        <name>Mg(2+)</name>
        <dbReference type="ChEBI" id="CHEBI:18420"/>
    </cofactor>
</comment>
<dbReference type="PANTHER" id="PTHR48084:SF4">
    <property type="entry name" value="2-OXOGLUTARATE OXIDOREDUCTASE SUBUNIT KORB"/>
    <property type="match status" value="1"/>
</dbReference>
<dbReference type="Proteomes" id="UP001163687">
    <property type="component" value="Chromosome"/>
</dbReference>
<dbReference type="GO" id="GO:0016625">
    <property type="term" value="F:oxidoreductase activity, acting on the aldehyde or oxo group of donors, iron-sulfur protein as acceptor"/>
    <property type="evidence" value="ECO:0007669"/>
    <property type="project" value="UniProtKB-ARBA"/>
</dbReference>
<dbReference type="Pfam" id="PF12367">
    <property type="entry name" value="PFO_beta_C"/>
    <property type="match status" value="1"/>
</dbReference>
<keyword evidence="4" id="KW-0479">Metal-binding</keyword>
<evidence type="ECO:0000313" key="13">
    <source>
        <dbReference type="Proteomes" id="UP001163687"/>
    </source>
</evidence>
<evidence type="ECO:0000256" key="7">
    <source>
        <dbReference type="ARBA" id="ARBA00023004"/>
    </source>
</evidence>
<comment type="cofactor">
    <cofactor evidence="3">
        <name>[4Fe-4S] cluster</name>
        <dbReference type="ChEBI" id="CHEBI:49883"/>
    </cofactor>
</comment>
<evidence type="ECO:0000313" key="12">
    <source>
        <dbReference type="EMBL" id="BDG59044.1"/>
    </source>
</evidence>
<evidence type="ECO:0000256" key="2">
    <source>
        <dbReference type="ARBA" id="ARBA00001964"/>
    </source>
</evidence>
<evidence type="ECO:0000259" key="10">
    <source>
        <dbReference type="Pfam" id="PF02775"/>
    </source>
</evidence>
<accession>A0AA35G894</accession>
<evidence type="ECO:0000256" key="6">
    <source>
        <dbReference type="ARBA" id="ARBA00023002"/>
    </source>
</evidence>
<dbReference type="KEGG" id="cmic:caldi_01340"/>
<dbReference type="Pfam" id="PF02775">
    <property type="entry name" value="TPP_enzyme_C"/>
    <property type="match status" value="1"/>
</dbReference>
<dbReference type="GO" id="GO:0046872">
    <property type="term" value="F:metal ion binding"/>
    <property type="evidence" value="ECO:0007669"/>
    <property type="project" value="UniProtKB-KW"/>
</dbReference>
<dbReference type="CDD" id="cd03375">
    <property type="entry name" value="TPP_OGFOR"/>
    <property type="match status" value="1"/>
</dbReference>
<dbReference type="Gene3D" id="3.40.50.970">
    <property type="match status" value="1"/>
</dbReference>
<evidence type="ECO:0000256" key="3">
    <source>
        <dbReference type="ARBA" id="ARBA00001966"/>
    </source>
</evidence>
<dbReference type="EMBL" id="AP025628">
    <property type="protein sequence ID" value="BDG59044.1"/>
    <property type="molecule type" value="Genomic_DNA"/>
</dbReference>
<dbReference type="PANTHER" id="PTHR48084">
    <property type="entry name" value="2-OXOGLUTARATE OXIDOREDUCTASE SUBUNIT KORB-RELATED"/>
    <property type="match status" value="1"/>
</dbReference>
<reference evidence="12" key="1">
    <citation type="submission" date="2022-03" db="EMBL/GenBank/DDBJ databases">
        <title>Complete genome sequence of Caldinitratiruptor microaerophilus.</title>
        <authorList>
            <person name="Mukaiyama R."/>
            <person name="Nishiyama T."/>
            <person name="Ueda K."/>
        </authorList>
    </citation>
    <scope>NUCLEOTIDE SEQUENCE</scope>
    <source>
        <strain evidence="12">JCM 16183</strain>
    </source>
</reference>
<keyword evidence="8" id="KW-0411">Iron-sulfur</keyword>
<gene>
    <name evidence="12" type="ORF">caldi_01340</name>
</gene>
<evidence type="ECO:0000256" key="9">
    <source>
        <dbReference type="ARBA" id="ARBA00023052"/>
    </source>
</evidence>
<dbReference type="SUPFAM" id="SSF52518">
    <property type="entry name" value="Thiamin diphosphate-binding fold (THDP-binding)"/>
    <property type="match status" value="1"/>
</dbReference>
<dbReference type="AlphaFoldDB" id="A0AA35G894"/>
<keyword evidence="9" id="KW-0786">Thiamine pyrophosphate</keyword>
<dbReference type="GO" id="GO:0051536">
    <property type="term" value="F:iron-sulfur cluster binding"/>
    <property type="evidence" value="ECO:0007669"/>
    <property type="project" value="UniProtKB-KW"/>
</dbReference>
<dbReference type="InterPro" id="IPR011766">
    <property type="entry name" value="TPP_enzyme_TPP-bd"/>
</dbReference>
<keyword evidence="5" id="KW-0460">Magnesium</keyword>
<organism evidence="12 13">
    <name type="scientific">Caldinitratiruptor microaerophilus</name>
    <dbReference type="NCBI Taxonomy" id="671077"/>
    <lineage>
        <taxon>Bacteria</taxon>
        <taxon>Bacillati</taxon>
        <taxon>Bacillota</taxon>
        <taxon>Clostridia</taxon>
        <taxon>Eubacteriales</taxon>
        <taxon>Symbiobacteriaceae</taxon>
        <taxon>Caldinitratiruptor</taxon>
    </lineage>
</organism>
<dbReference type="InterPro" id="IPR011896">
    <property type="entry name" value="OFOB"/>
</dbReference>
<evidence type="ECO:0000256" key="4">
    <source>
        <dbReference type="ARBA" id="ARBA00022723"/>
    </source>
</evidence>